<dbReference type="InterPro" id="IPR002110">
    <property type="entry name" value="Ankyrin_rpt"/>
</dbReference>
<feature type="repeat" description="ANK" evidence="3">
    <location>
        <begin position="562"/>
        <end position="594"/>
    </location>
</feature>
<evidence type="ECO:0000256" key="3">
    <source>
        <dbReference type="PROSITE-ProRule" id="PRU00023"/>
    </source>
</evidence>
<dbReference type="Gene3D" id="3.40.50.300">
    <property type="entry name" value="P-loop containing nucleotide triphosphate hydrolases"/>
    <property type="match status" value="1"/>
</dbReference>
<dbReference type="SUPFAM" id="SSF48403">
    <property type="entry name" value="Ankyrin repeat"/>
    <property type="match status" value="1"/>
</dbReference>
<dbReference type="Pfam" id="PF12796">
    <property type="entry name" value="Ank_2"/>
    <property type="match status" value="4"/>
</dbReference>
<feature type="domain" description="Nephrocystin 3-like N-terminal" evidence="5">
    <location>
        <begin position="58"/>
        <end position="120"/>
    </location>
</feature>
<dbReference type="Gene3D" id="1.25.40.20">
    <property type="entry name" value="Ankyrin repeat-containing domain"/>
    <property type="match status" value="3"/>
</dbReference>
<dbReference type="PANTHER" id="PTHR24198:SF165">
    <property type="entry name" value="ANKYRIN REPEAT-CONTAINING PROTEIN-RELATED"/>
    <property type="match status" value="1"/>
</dbReference>
<name>A0A2K0UEJ5_TRIHA</name>
<evidence type="ECO:0000256" key="2">
    <source>
        <dbReference type="ARBA" id="ARBA00023043"/>
    </source>
</evidence>
<keyword evidence="1" id="KW-0677">Repeat</keyword>
<feature type="region of interest" description="Disordered" evidence="4">
    <location>
        <begin position="1"/>
        <end position="25"/>
    </location>
</feature>
<dbReference type="PRINTS" id="PR01415">
    <property type="entry name" value="ANKYRIN"/>
</dbReference>
<dbReference type="InterPro" id="IPR056884">
    <property type="entry name" value="NPHP3-like_N"/>
</dbReference>
<evidence type="ECO:0000313" key="6">
    <source>
        <dbReference type="EMBL" id="PNP56205.1"/>
    </source>
</evidence>
<dbReference type="PROSITE" id="PS50297">
    <property type="entry name" value="ANK_REP_REGION"/>
    <property type="match status" value="6"/>
</dbReference>
<proteinExistence type="predicted"/>
<feature type="repeat" description="ANK" evidence="3">
    <location>
        <begin position="629"/>
        <end position="658"/>
    </location>
</feature>
<reference evidence="6 7" key="1">
    <citation type="submission" date="2017-02" db="EMBL/GenBank/DDBJ databases">
        <title>Genomes of Trichoderma spp. with biocontrol activity.</title>
        <authorList>
            <person name="Gardiner D."/>
            <person name="Kazan K."/>
            <person name="Vos C."/>
            <person name="Harvey P."/>
        </authorList>
    </citation>
    <scope>NUCLEOTIDE SEQUENCE [LARGE SCALE GENOMIC DNA]</scope>
    <source>
        <strain evidence="6 7">Tr1</strain>
    </source>
</reference>
<dbReference type="OrthoDB" id="194358at2759"/>
<protein>
    <recommendedName>
        <fullName evidence="5">Nephrocystin 3-like N-terminal domain-containing protein</fullName>
    </recommendedName>
</protein>
<sequence>MKHYARRRTGATPFSASDKPSAAVQAQLEEKEKTDCRQSLSFRDLDARLQNISPVQPGTCEWFFETSQFLDWYDGTKHGHEFLWIKGNPGTGKSTLVKRIFEYCQTKQDYVIAAYFFNARGAELEKTPLDALDECIERDVQKVAEFLQRLSTNAIDAGNTLKICLSSRHYPFVRFEEYQELVLETEKQHDEDIVKYISSKLTRKDEEIEEELRKKSSGIFMWVVLVITMLNSAYEDGKIEVMKPMLDKIPAKLEQVFAVLLDNNNPDKDETILILQCVLFAKRPLTPEEIYFAIIAGTNSKVLGIWDPLRITPDIIRRRIISSSRGLVEIRKGQAETSEGYETSEGEKETVHFIHGSVNDFLLRNGRLQSLDPGLIPDPVAKSHERLKDCCLSYLMMESLEPQNVGGMKSDFPFLEYASRYLFDHAEEATSVGQAELLHDDVFKRVEQFHSYFVDYGQDGAPLNLLQTLAARNLPKCVGILVDRGADINAKGIPCGTALEAAIEFESEETVKTLLRKGAKIDVRGDPNGQTTLHRAFEKGNRGILAMLIDRGATLSTLERIFEGSVLHHAAETGDKDIIAMVLDKGANVNALGPFGNALCTAASDGHKDIVEMLIEKGANIHTRGLIGSPLACAALEGHMEVVKLLLEKGANIHTRGFIGSPLACAAFEGHMEVAKLLLEKGANIHTRGLFGSPLICAILDGNVEVVKLLLEKGANTNAGSGLFGDALHIAVAKGEREIVEMLLKNGADVNARGLIGLTYLGLKSTIETMEIPKILLEERFKVKPWGKFYGTALQAAVATREGEEMVQLLLDKGAKI</sequence>
<organism evidence="6 7">
    <name type="scientific">Trichoderma harzianum</name>
    <name type="common">Hypocrea lixii</name>
    <dbReference type="NCBI Taxonomy" id="5544"/>
    <lineage>
        <taxon>Eukaryota</taxon>
        <taxon>Fungi</taxon>
        <taxon>Dikarya</taxon>
        <taxon>Ascomycota</taxon>
        <taxon>Pezizomycotina</taxon>
        <taxon>Sordariomycetes</taxon>
        <taxon>Hypocreomycetidae</taxon>
        <taxon>Hypocreales</taxon>
        <taxon>Hypocreaceae</taxon>
        <taxon>Trichoderma</taxon>
    </lineage>
</organism>
<evidence type="ECO:0000256" key="1">
    <source>
        <dbReference type="ARBA" id="ARBA00022737"/>
    </source>
</evidence>
<feature type="repeat" description="ANK" evidence="3">
    <location>
        <begin position="727"/>
        <end position="755"/>
    </location>
</feature>
<dbReference type="SUPFAM" id="SSF52540">
    <property type="entry name" value="P-loop containing nucleoside triphosphate hydrolases"/>
    <property type="match status" value="1"/>
</dbReference>
<dbReference type="InterPro" id="IPR027417">
    <property type="entry name" value="P-loop_NTPase"/>
</dbReference>
<dbReference type="InterPro" id="IPR036770">
    <property type="entry name" value="Ankyrin_rpt-contain_sf"/>
</dbReference>
<dbReference type="PROSITE" id="PS50088">
    <property type="entry name" value="ANK_REPEAT"/>
    <property type="match status" value="8"/>
</dbReference>
<dbReference type="SMART" id="SM00248">
    <property type="entry name" value="ANK"/>
    <property type="match status" value="9"/>
</dbReference>
<accession>A0A2K0UEJ5</accession>
<dbReference type="AlphaFoldDB" id="A0A2K0UEJ5"/>
<feature type="repeat" description="ANK" evidence="3">
    <location>
        <begin position="792"/>
        <end position="817"/>
    </location>
</feature>
<dbReference type="PANTHER" id="PTHR24198">
    <property type="entry name" value="ANKYRIN REPEAT AND PROTEIN KINASE DOMAIN-CONTAINING PROTEIN"/>
    <property type="match status" value="1"/>
</dbReference>
<keyword evidence="2 3" id="KW-0040">ANK repeat</keyword>
<feature type="repeat" description="ANK" evidence="3">
    <location>
        <begin position="693"/>
        <end position="722"/>
    </location>
</feature>
<feature type="repeat" description="ANK" evidence="3">
    <location>
        <begin position="661"/>
        <end position="690"/>
    </location>
</feature>
<gene>
    <name evidence="6" type="ORF">THARTR1_03730</name>
</gene>
<dbReference type="Pfam" id="PF24883">
    <property type="entry name" value="NPHP3_N"/>
    <property type="match status" value="1"/>
</dbReference>
<dbReference type="Proteomes" id="UP000236290">
    <property type="component" value="Unassembled WGS sequence"/>
</dbReference>
<evidence type="ECO:0000259" key="5">
    <source>
        <dbReference type="Pfam" id="PF24883"/>
    </source>
</evidence>
<evidence type="ECO:0000313" key="7">
    <source>
        <dbReference type="Proteomes" id="UP000236290"/>
    </source>
</evidence>
<evidence type="ECO:0000256" key="4">
    <source>
        <dbReference type="SAM" id="MobiDB-lite"/>
    </source>
</evidence>
<feature type="repeat" description="ANK" evidence="3">
    <location>
        <begin position="597"/>
        <end position="626"/>
    </location>
</feature>
<feature type="repeat" description="ANK" evidence="3">
    <location>
        <begin position="528"/>
        <end position="560"/>
    </location>
</feature>
<comment type="caution">
    <text evidence="6">The sequence shown here is derived from an EMBL/GenBank/DDBJ whole genome shotgun (WGS) entry which is preliminary data.</text>
</comment>
<dbReference type="EMBL" id="MTYI01000048">
    <property type="protein sequence ID" value="PNP56205.1"/>
    <property type="molecule type" value="Genomic_DNA"/>
</dbReference>